<dbReference type="InterPro" id="IPR018062">
    <property type="entry name" value="HTH_AraC-typ_CS"/>
</dbReference>
<gene>
    <name evidence="6" type="ORF">VC82_508</name>
</gene>
<evidence type="ECO:0000256" key="2">
    <source>
        <dbReference type="ARBA" id="ARBA00023125"/>
    </source>
</evidence>
<feature type="domain" description="HTH araC/xylS-type" evidence="5">
    <location>
        <begin position="400"/>
        <end position="503"/>
    </location>
</feature>
<dbReference type="HOGENOM" id="CLU_041408_3_0_10"/>
<dbReference type="PANTHER" id="PTHR43280">
    <property type="entry name" value="ARAC-FAMILY TRANSCRIPTIONAL REGULATOR"/>
    <property type="match status" value="1"/>
</dbReference>
<keyword evidence="4" id="KW-1133">Transmembrane helix</keyword>
<reference evidence="6 7" key="1">
    <citation type="submission" date="2015-03" db="EMBL/GenBank/DDBJ databases">
        <title>Complete genome sequence of Muricauda lutaonensis CC-HSB-11T, isolated from a coastal hot spring.</title>
        <authorList>
            <person name="Kim K.M."/>
        </authorList>
    </citation>
    <scope>NUCLEOTIDE SEQUENCE [LARGE SCALE GENOMIC DNA]</scope>
    <source>
        <strain evidence="6 7">CC-HSB-11</strain>
    </source>
</reference>
<keyword evidence="4" id="KW-0472">Membrane</keyword>
<dbReference type="PATRIC" id="fig|516051.4.peg.529"/>
<feature type="transmembrane region" description="Helical" evidence="4">
    <location>
        <begin position="197"/>
        <end position="216"/>
    </location>
</feature>
<keyword evidence="7" id="KW-1185">Reference proteome</keyword>
<dbReference type="SMART" id="SM00342">
    <property type="entry name" value="HTH_ARAC"/>
    <property type="match status" value="1"/>
</dbReference>
<evidence type="ECO:0000256" key="4">
    <source>
        <dbReference type="SAM" id="Phobius"/>
    </source>
</evidence>
<dbReference type="KEGG" id="mlt:VC82_508"/>
<dbReference type="PROSITE" id="PS00041">
    <property type="entry name" value="HTH_ARAC_FAMILY_1"/>
    <property type="match status" value="1"/>
</dbReference>
<name>A0A0D5YPN8_9FLAO</name>
<dbReference type="PROSITE" id="PS01124">
    <property type="entry name" value="HTH_ARAC_FAMILY_2"/>
    <property type="match status" value="1"/>
</dbReference>
<evidence type="ECO:0000313" key="6">
    <source>
        <dbReference type="EMBL" id="AKA34187.1"/>
    </source>
</evidence>
<keyword evidence="3" id="KW-0804">Transcription</keyword>
<sequence length="507" mass="58836">MRPRVFLIILFFLLFKWSYSTIRSGAPVYEEEIISKSMQDSLDWADYYYNIHQYNRAIPLYEKNLEGAVQEKPHILKKLALSEAALEHPEKARAHLNDYLLLEFDPTFLSHEGFDPVRSSQEFKTISEAIVPDIDIWSIIYFVVAMIGFYVIVLILLNKKINGIAGVLIASFVFIHSLFILNISVNEAHYLFEFPHTYLMSTWASFLYGPLLYFYFKRIAFRYQFKPVDLLHLLPTLILLAFMGITVYSMSADEKVALMLTRLKNGLSAQDSNKLLLIVVLKIISLVVYGYFIRKVYLKSKAKNALDPAGQTWQKNIYYIHFLYIFTYSAYGILIINGFNSGLLYNLSIAAMALMVLYVGYSANIQPQVFGGRYTYLNRMFPKYEKSGLTPSLSLELKENLIRLFDKEKIYRENDINLEMVARKLNTTRHNASQVINEHFKVSFHALINTYRIDEAKKILKEHNDHGLNIIDVAYEVGYNNKVTFNKAFKKKTQLTPSEFQRSVSNH</sequence>
<evidence type="ECO:0000259" key="5">
    <source>
        <dbReference type="PROSITE" id="PS01124"/>
    </source>
</evidence>
<dbReference type="AlphaFoldDB" id="A0A0D5YPN8"/>
<keyword evidence="2" id="KW-0238">DNA-binding</keyword>
<protein>
    <submittedName>
        <fullName evidence="6">Transcriptional regulator, AraC family</fullName>
    </submittedName>
</protein>
<dbReference type="SUPFAM" id="SSF46689">
    <property type="entry name" value="Homeodomain-like"/>
    <property type="match status" value="1"/>
</dbReference>
<dbReference type="InterPro" id="IPR009057">
    <property type="entry name" value="Homeodomain-like_sf"/>
</dbReference>
<evidence type="ECO:0000256" key="3">
    <source>
        <dbReference type="ARBA" id="ARBA00023163"/>
    </source>
</evidence>
<dbReference type="Proteomes" id="UP000032726">
    <property type="component" value="Chromosome"/>
</dbReference>
<dbReference type="InterPro" id="IPR018060">
    <property type="entry name" value="HTH_AraC"/>
</dbReference>
<dbReference type="GO" id="GO:0043565">
    <property type="term" value="F:sequence-specific DNA binding"/>
    <property type="evidence" value="ECO:0007669"/>
    <property type="project" value="InterPro"/>
</dbReference>
<dbReference type="Pfam" id="PF12833">
    <property type="entry name" value="HTH_18"/>
    <property type="match status" value="1"/>
</dbReference>
<accession>A0A0D5YPN8</accession>
<organism evidence="6 7">
    <name type="scientific">Flagellimonas lutaonensis</name>
    <dbReference type="NCBI Taxonomy" id="516051"/>
    <lineage>
        <taxon>Bacteria</taxon>
        <taxon>Pseudomonadati</taxon>
        <taxon>Bacteroidota</taxon>
        <taxon>Flavobacteriia</taxon>
        <taxon>Flavobacteriales</taxon>
        <taxon>Flavobacteriaceae</taxon>
        <taxon>Flagellimonas</taxon>
    </lineage>
</organism>
<keyword evidence="1" id="KW-0805">Transcription regulation</keyword>
<evidence type="ECO:0000313" key="7">
    <source>
        <dbReference type="Proteomes" id="UP000032726"/>
    </source>
</evidence>
<dbReference type="OrthoDB" id="5492415at2"/>
<dbReference type="STRING" id="516051.VC82_508"/>
<feature type="transmembrane region" description="Helical" evidence="4">
    <location>
        <begin position="342"/>
        <end position="361"/>
    </location>
</feature>
<dbReference type="Gene3D" id="1.10.10.60">
    <property type="entry name" value="Homeodomain-like"/>
    <property type="match status" value="1"/>
</dbReference>
<feature type="transmembrane region" description="Helical" evidence="4">
    <location>
        <begin position="228"/>
        <end position="250"/>
    </location>
</feature>
<feature type="transmembrane region" description="Helical" evidence="4">
    <location>
        <begin position="275"/>
        <end position="293"/>
    </location>
</feature>
<dbReference type="GO" id="GO:0003700">
    <property type="term" value="F:DNA-binding transcription factor activity"/>
    <property type="evidence" value="ECO:0007669"/>
    <property type="project" value="InterPro"/>
</dbReference>
<keyword evidence="4" id="KW-0812">Transmembrane</keyword>
<feature type="transmembrane region" description="Helical" evidence="4">
    <location>
        <begin position="136"/>
        <end position="157"/>
    </location>
</feature>
<dbReference type="EMBL" id="CP011071">
    <property type="protein sequence ID" value="AKA34187.1"/>
    <property type="molecule type" value="Genomic_DNA"/>
</dbReference>
<evidence type="ECO:0000256" key="1">
    <source>
        <dbReference type="ARBA" id="ARBA00023015"/>
    </source>
</evidence>
<dbReference type="RefSeq" id="WP_084598144.1">
    <property type="nucleotide sequence ID" value="NZ_CP011071.1"/>
</dbReference>
<proteinExistence type="predicted"/>
<dbReference type="PANTHER" id="PTHR43280:SF29">
    <property type="entry name" value="ARAC-FAMILY TRANSCRIPTIONAL REGULATOR"/>
    <property type="match status" value="1"/>
</dbReference>
<feature type="transmembrane region" description="Helical" evidence="4">
    <location>
        <begin position="317"/>
        <end position="336"/>
    </location>
</feature>
<feature type="transmembrane region" description="Helical" evidence="4">
    <location>
        <begin position="164"/>
        <end position="185"/>
    </location>
</feature>